<dbReference type="InterPro" id="IPR011006">
    <property type="entry name" value="CheY-like_superfamily"/>
</dbReference>
<name>A0A420FI71_9SPHI</name>
<evidence type="ECO:0000313" key="5">
    <source>
        <dbReference type="Proteomes" id="UP000286402"/>
    </source>
</evidence>
<dbReference type="InterPro" id="IPR050595">
    <property type="entry name" value="Bact_response_regulator"/>
</dbReference>
<comment type="caution">
    <text evidence="4">The sequence shown here is derived from an EMBL/GenBank/DDBJ whole genome shotgun (WGS) entry which is preliminary data.</text>
</comment>
<dbReference type="PROSITE" id="PS50110">
    <property type="entry name" value="RESPONSE_REGULATORY"/>
    <property type="match status" value="1"/>
</dbReference>
<evidence type="ECO:0000256" key="2">
    <source>
        <dbReference type="PROSITE-ProRule" id="PRU00169"/>
    </source>
</evidence>
<keyword evidence="5" id="KW-1185">Reference proteome</keyword>
<dbReference type="RefSeq" id="WP_075994586.1">
    <property type="nucleotide sequence ID" value="NZ_DAMBKY010000009.1"/>
</dbReference>
<dbReference type="Pfam" id="PF00072">
    <property type="entry name" value="Response_reg"/>
    <property type="match status" value="1"/>
</dbReference>
<evidence type="ECO:0000256" key="1">
    <source>
        <dbReference type="ARBA" id="ARBA00022553"/>
    </source>
</evidence>
<dbReference type="EMBL" id="MCAQ01000027">
    <property type="protein sequence ID" value="RKF32615.1"/>
    <property type="molecule type" value="Genomic_DNA"/>
</dbReference>
<dbReference type="PANTHER" id="PTHR44591">
    <property type="entry name" value="STRESS RESPONSE REGULATOR PROTEIN 1"/>
    <property type="match status" value="1"/>
</dbReference>
<reference evidence="4 5" key="1">
    <citation type="submission" date="2016-07" db="EMBL/GenBank/DDBJ databases">
        <title>Genome analysis of Sphingobacterium siyangense T12B17.</title>
        <authorList>
            <person name="Xu D."/>
            <person name="Su Y."/>
            <person name="Zheng S."/>
        </authorList>
    </citation>
    <scope>NUCLEOTIDE SEQUENCE [LARGE SCALE GENOMIC DNA]</scope>
    <source>
        <strain evidence="4 5">T12B17</strain>
    </source>
</reference>
<dbReference type="Gene3D" id="3.40.50.2300">
    <property type="match status" value="1"/>
</dbReference>
<dbReference type="SUPFAM" id="SSF52172">
    <property type="entry name" value="CheY-like"/>
    <property type="match status" value="1"/>
</dbReference>
<evidence type="ECO:0000259" key="3">
    <source>
        <dbReference type="PROSITE" id="PS50110"/>
    </source>
</evidence>
<evidence type="ECO:0000313" key="4">
    <source>
        <dbReference type="EMBL" id="RKF32615.1"/>
    </source>
</evidence>
<dbReference type="SMART" id="SM00448">
    <property type="entry name" value="REC"/>
    <property type="match status" value="1"/>
</dbReference>
<organism evidence="4 5">
    <name type="scientific">Sphingobacterium siyangense</name>
    <dbReference type="NCBI Taxonomy" id="459529"/>
    <lineage>
        <taxon>Bacteria</taxon>
        <taxon>Pseudomonadati</taxon>
        <taxon>Bacteroidota</taxon>
        <taxon>Sphingobacteriia</taxon>
        <taxon>Sphingobacteriales</taxon>
        <taxon>Sphingobacteriaceae</taxon>
        <taxon>Sphingobacterium</taxon>
    </lineage>
</organism>
<sequence>MKKKILIIDDKPAIGQLITLYLSADYDFRFFSNAMDAYNWLKEGNSVDLILSDYTMPEMNGYDLLIMIKQNEFLKNIPVIFLSGEDNSNTRISLLEAGADDFILKPFNPLELKLRIKKALK</sequence>
<keyword evidence="1 2" id="KW-0597">Phosphoprotein</keyword>
<dbReference type="GO" id="GO:0000160">
    <property type="term" value="P:phosphorelay signal transduction system"/>
    <property type="evidence" value="ECO:0007669"/>
    <property type="project" value="InterPro"/>
</dbReference>
<protein>
    <submittedName>
        <fullName evidence="4">Two-component system response regulator</fullName>
    </submittedName>
</protein>
<proteinExistence type="predicted"/>
<dbReference type="Proteomes" id="UP000286402">
    <property type="component" value="Unassembled WGS sequence"/>
</dbReference>
<feature type="modified residue" description="4-aspartylphosphate" evidence="2">
    <location>
        <position position="53"/>
    </location>
</feature>
<accession>A0A420FI71</accession>
<gene>
    <name evidence="4" type="ORF">BCY89_15295</name>
</gene>
<dbReference type="InterPro" id="IPR001789">
    <property type="entry name" value="Sig_transdc_resp-reg_receiver"/>
</dbReference>
<dbReference type="AlphaFoldDB" id="A0A420FI71"/>
<feature type="domain" description="Response regulatory" evidence="3">
    <location>
        <begin position="4"/>
        <end position="120"/>
    </location>
</feature>
<dbReference type="PANTHER" id="PTHR44591:SF3">
    <property type="entry name" value="RESPONSE REGULATORY DOMAIN-CONTAINING PROTEIN"/>
    <property type="match status" value="1"/>
</dbReference>